<feature type="compositionally biased region" description="Polar residues" evidence="8">
    <location>
        <begin position="40"/>
        <end position="52"/>
    </location>
</feature>
<keyword evidence="6" id="KW-0804">Transcription</keyword>
<dbReference type="FunFam" id="3.90.70.200:FF:000001">
    <property type="entry name" value="RNA polymerase-associated protein RTF1 homolog"/>
    <property type="match status" value="1"/>
</dbReference>
<keyword evidence="3" id="KW-0805">Transcription regulation</keyword>
<dbReference type="GO" id="GO:0003677">
    <property type="term" value="F:DNA binding"/>
    <property type="evidence" value="ECO:0007669"/>
    <property type="project" value="InterPro"/>
</dbReference>
<evidence type="ECO:0000259" key="9">
    <source>
        <dbReference type="PROSITE" id="PS51360"/>
    </source>
</evidence>
<evidence type="ECO:0000256" key="4">
    <source>
        <dbReference type="ARBA" id="ARBA00023054"/>
    </source>
</evidence>
<dbReference type="InterPro" id="IPR004343">
    <property type="entry name" value="Plus-3_dom"/>
</dbReference>
<evidence type="ECO:0000256" key="1">
    <source>
        <dbReference type="ARBA" id="ARBA00004642"/>
    </source>
</evidence>
<feature type="compositionally biased region" description="Basic and acidic residues" evidence="8">
    <location>
        <begin position="289"/>
        <end position="314"/>
    </location>
</feature>
<feature type="compositionally biased region" description="Acidic residues" evidence="8">
    <location>
        <begin position="124"/>
        <end position="133"/>
    </location>
</feature>
<evidence type="ECO:0000256" key="8">
    <source>
        <dbReference type="SAM" id="MobiDB-lite"/>
    </source>
</evidence>
<keyword evidence="5" id="KW-0010">Activator</keyword>
<dbReference type="PANTHER" id="PTHR13115">
    <property type="entry name" value="RNA POLYMERASE-ASSOCIATED PROTEIN RTF1 HOMOLOG"/>
    <property type="match status" value="1"/>
</dbReference>
<dbReference type="GO" id="GO:1990269">
    <property type="term" value="F:RNA polymerase II C-terminal domain phosphoserine binding"/>
    <property type="evidence" value="ECO:0007669"/>
    <property type="project" value="TreeGrafter"/>
</dbReference>
<evidence type="ECO:0000256" key="3">
    <source>
        <dbReference type="ARBA" id="ARBA00023015"/>
    </source>
</evidence>
<evidence type="ECO:0000313" key="10">
    <source>
        <dbReference type="EMBL" id="NOV46477.1"/>
    </source>
</evidence>
<evidence type="ECO:0000256" key="2">
    <source>
        <dbReference type="ARBA" id="ARBA00022553"/>
    </source>
</evidence>
<feature type="region of interest" description="Disordered" evidence="8">
    <location>
        <begin position="645"/>
        <end position="684"/>
    </location>
</feature>
<evidence type="ECO:0000256" key="7">
    <source>
        <dbReference type="ARBA" id="ARBA00023242"/>
    </source>
</evidence>
<feature type="compositionally biased region" description="Basic residues" evidence="8">
    <location>
        <begin position="68"/>
        <end position="77"/>
    </location>
</feature>
<protein>
    <submittedName>
        <fullName evidence="10">Putative paf1/rna polymerase ii complex</fullName>
    </submittedName>
</protein>
<feature type="compositionally biased region" description="Polar residues" evidence="8">
    <location>
        <begin position="675"/>
        <end position="684"/>
    </location>
</feature>
<dbReference type="AlphaFoldDB" id="A0A6M2DNR3"/>
<dbReference type="InterPro" id="IPR036128">
    <property type="entry name" value="Plus3-like_sf"/>
</dbReference>
<dbReference type="EMBL" id="GIIL01002751">
    <property type="protein sequence ID" value="NOV46477.1"/>
    <property type="molecule type" value="Transcribed_RNA"/>
</dbReference>
<feature type="compositionally biased region" description="Low complexity" evidence="8">
    <location>
        <begin position="352"/>
        <end position="364"/>
    </location>
</feature>
<dbReference type="PANTHER" id="PTHR13115:SF8">
    <property type="entry name" value="RNA POLYMERASE-ASSOCIATED PROTEIN RTF1 HOMOLOG"/>
    <property type="match status" value="1"/>
</dbReference>
<comment type="subcellular location">
    <subcellularLocation>
        <location evidence="1">Nucleus</location>
        <location evidence="1">Nucleoplasm</location>
    </subcellularLocation>
</comment>
<keyword evidence="4" id="KW-0175">Coiled coil</keyword>
<feature type="compositionally biased region" description="Polar residues" evidence="8">
    <location>
        <begin position="237"/>
        <end position="247"/>
    </location>
</feature>
<feature type="compositionally biased region" description="Basic and acidic residues" evidence="8">
    <location>
        <begin position="714"/>
        <end position="730"/>
    </location>
</feature>
<accession>A0A6M2DNR3</accession>
<dbReference type="SUPFAM" id="SSF159042">
    <property type="entry name" value="Plus3-like"/>
    <property type="match status" value="1"/>
</dbReference>
<sequence length="736" mass="83829">MGKRKNQALIDTESSSSEDSGSDLESELLSLAKKKKKIQENSPKSKPSNQSDSDTDWENGDKSSSPEKKKKVPKKVSRSPSSNSSSSSEDEDEGNVSKSDNEKASDQSFVKENDKKSSPNDNASEPEEGEVSSEDANSSSSDDDEFNDGFDENLMGDEEDRARLAALTEKERETEIFKRIEQREVMKTRWEIERKLRLARKGTEKVKKPSSERSKKSTQSAVLNSSSDSNLNLSSNGAKNMSPTQAVSIKKSQEIEDFDFKERSKERKKTVEMNRGDDKRSNAMALLKAKREGKQKREELDKAKKEEEERKKEEEKEEIDGVSSSKTNVKLKASDIYSDDSGSDSEEKKSVGRSSESSRSSSSDSESDKKSVVSQKSKPTTHCEELNTCEQLNKLRLSRYKMERFVHLPFFDRVVSGCFVRIGIGNNNGRPVYRVAEVLSVVETAKIYQLGKTRTNKGIKLRHGSQERVFRLEFVSNQDFSENEFLKWRDACDAANISMPTTELLENKLRDIKEALMYEFNEEDVNRIIQEKERFRSHPTNYAMKKTQLMKERDAAQHRGDTELAYTLTEQIQELEERANKLDKIRTSTISSISYLNDRNRKMNVEHAEKAIMEEIRANKGKKIDDPFTRRSTKPRMSFKACEKEAQEAERQAEVIQPAPPPPTQIHKIEEKRNNSTPKPESNLYSLHDFDIQIDLEVPLPNNPVAVIPKPVPKIKDSGPKRSLNLEDYKKKRGLI</sequence>
<dbReference type="GO" id="GO:0016593">
    <property type="term" value="C:Cdc73/Paf1 complex"/>
    <property type="evidence" value="ECO:0007669"/>
    <property type="project" value="TreeGrafter"/>
</dbReference>
<dbReference type="SMART" id="SM00719">
    <property type="entry name" value="Plus3"/>
    <property type="match status" value="1"/>
</dbReference>
<feature type="compositionally biased region" description="Basic and acidic residues" evidence="8">
    <location>
        <begin position="160"/>
        <end position="176"/>
    </location>
</feature>
<evidence type="ECO:0000256" key="5">
    <source>
        <dbReference type="ARBA" id="ARBA00023159"/>
    </source>
</evidence>
<feature type="compositionally biased region" description="Low complexity" evidence="8">
    <location>
        <begin position="78"/>
        <end position="87"/>
    </location>
</feature>
<dbReference type="Gene3D" id="3.90.70.200">
    <property type="entry name" value="Plus-3 domain"/>
    <property type="match status" value="1"/>
</dbReference>
<name>A0A6M2DNR3_XENCH</name>
<organism evidence="10">
    <name type="scientific">Xenopsylla cheopis</name>
    <name type="common">Oriental rat flea</name>
    <name type="synonym">Pulex cheopis</name>
    <dbReference type="NCBI Taxonomy" id="163159"/>
    <lineage>
        <taxon>Eukaryota</taxon>
        <taxon>Metazoa</taxon>
        <taxon>Ecdysozoa</taxon>
        <taxon>Arthropoda</taxon>
        <taxon>Hexapoda</taxon>
        <taxon>Insecta</taxon>
        <taxon>Pterygota</taxon>
        <taxon>Neoptera</taxon>
        <taxon>Endopterygota</taxon>
        <taxon>Siphonaptera</taxon>
        <taxon>Pulicidae</taxon>
        <taxon>Xenopsyllinae</taxon>
        <taxon>Xenopsylla</taxon>
    </lineage>
</organism>
<feature type="domain" description="Plus3" evidence="9">
    <location>
        <begin position="386"/>
        <end position="517"/>
    </location>
</feature>
<feature type="region of interest" description="Disordered" evidence="8">
    <location>
        <begin position="1"/>
        <end position="176"/>
    </location>
</feature>
<feature type="compositionally biased region" description="Low complexity" evidence="8">
    <location>
        <begin position="223"/>
        <end position="236"/>
    </location>
</feature>
<evidence type="ECO:0000256" key="6">
    <source>
        <dbReference type="ARBA" id="ARBA00023163"/>
    </source>
</evidence>
<feature type="compositionally biased region" description="Acidic residues" evidence="8">
    <location>
        <begin position="141"/>
        <end position="159"/>
    </location>
</feature>
<feature type="region of interest" description="Disordered" evidence="8">
    <location>
        <begin position="711"/>
        <end position="736"/>
    </location>
</feature>
<keyword evidence="7" id="KW-0539">Nucleus</keyword>
<dbReference type="PROSITE" id="PS51360">
    <property type="entry name" value="PLUS3"/>
    <property type="match status" value="1"/>
</dbReference>
<reference evidence="10" key="1">
    <citation type="submission" date="2020-03" db="EMBL/GenBank/DDBJ databases">
        <title>Transcriptomic Profiling of the Digestive Tract of the Rat Flea, Xenopsylla cheopis, Following Blood Feeding and Infection with Yersinia pestis.</title>
        <authorList>
            <person name="Bland D.M."/>
            <person name="Martens C.A."/>
            <person name="Virtaneva K."/>
            <person name="Kanakabandi K."/>
            <person name="Long D."/>
            <person name="Rosenke R."/>
            <person name="Saturday G.A."/>
            <person name="Hoyt F.H."/>
            <person name="Bruno D.P."/>
            <person name="Ribeiro J.M.C."/>
            <person name="Hinnebusch J."/>
        </authorList>
    </citation>
    <scope>NUCLEOTIDE SEQUENCE</scope>
</reference>
<proteinExistence type="predicted"/>
<dbReference type="Pfam" id="PF03126">
    <property type="entry name" value="Plus-3"/>
    <property type="match status" value="1"/>
</dbReference>
<keyword evidence="2" id="KW-0597">Phosphoprotein</keyword>
<feature type="compositionally biased region" description="Basic and acidic residues" evidence="8">
    <location>
        <begin position="251"/>
        <end position="281"/>
    </location>
</feature>
<feature type="region of interest" description="Disordered" evidence="8">
    <location>
        <begin position="198"/>
        <end position="383"/>
    </location>
</feature>
<feature type="compositionally biased region" description="Basic and acidic residues" evidence="8">
    <location>
        <begin position="99"/>
        <end position="118"/>
    </location>
</feature>
<feature type="compositionally biased region" description="Basic and acidic residues" evidence="8">
    <location>
        <begin position="198"/>
        <end position="215"/>
    </location>
</feature>